<name>A0A0D2BZ19_9EURO</name>
<dbReference type="Proteomes" id="UP000053328">
    <property type="component" value="Unassembled WGS sequence"/>
</dbReference>
<dbReference type="InterPro" id="IPR050797">
    <property type="entry name" value="Carb_Metab_Trans_Reg"/>
</dbReference>
<evidence type="ECO:0000313" key="3">
    <source>
        <dbReference type="EMBL" id="KIW16534.1"/>
    </source>
</evidence>
<evidence type="ECO:0008006" key="5">
    <source>
        <dbReference type="Google" id="ProtNLM"/>
    </source>
</evidence>
<evidence type="ECO:0000256" key="1">
    <source>
        <dbReference type="ARBA" id="ARBA00023242"/>
    </source>
</evidence>
<dbReference type="Gene3D" id="3.40.50.720">
    <property type="entry name" value="NAD(P)-binding Rossmann-like Domain"/>
    <property type="match status" value="1"/>
</dbReference>
<dbReference type="STRING" id="91928.A0A0D2BZ19"/>
<dbReference type="CDD" id="cd12148">
    <property type="entry name" value="fungal_TF_MHR"/>
    <property type="match status" value="1"/>
</dbReference>
<evidence type="ECO:0000313" key="4">
    <source>
        <dbReference type="Proteomes" id="UP000053328"/>
    </source>
</evidence>
<evidence type="ECO:0000256" key="2">
    <source>
        <dbReference type="SAM" id="MobiDB-lite"/>
    </source>
</evidence>
<feature type="compositionally biased region" description="Low complexity" evidence="2">
    <location>
        <begin position="16"/>
        <end position="25"/>
    </location>
</feature>
<dbReference type="RefSeq" id="XP_016236750.1">
    <property type="nucleotide sequence ID" value="XM_016380923.1"/>
</dbReference>
<gene>
    <name evidence="3" type="ORF">PV08_06589</name>
</gene>
<dbReference type="GeneID" id="27333672"/>
<dbReference type="PANTHER" id="PTHR31668">
    <property type="entry name" value="GLUCOSE TRANSPORT TRANSCRIPTION REGULATOR RGT1-RELATED-RELATED"/>
    <property type="match status" value="1"/>
</dbReference>
<keyword evidence="4" id="KW-1185">Reference proteome</keyword>
<dbReference type="VEuPathDB" id="FungiDB:PV08_06589"/>
<proteinExistence type="predicted"/>
<feature type="region of interest" description="Disordered" evidence="2">
    <location>
        <begin position="1"/>
        <end position="25"/>
    </location>
</feature>
<dbReference type="AlphaFoldDB" id="A0A0D2BZ19"/>
<reference evidence="3 4" key="1">
    <citation type="submission" date="2015-01" db="EMBL/GenBank/DDBJ databases">
        <title>The Genome Sequence of Exophiala spinifera CBS89968.</title>
        <authorList>
            <consortium name="The Broad Institute Genomics Platform"/>
            <person name="Cuomo C."/>
            <person name="de Hoog S."/>
            <person name="Gorbushina A."/>
            <person name="Stielow B."/>
            <person name="Teixiera M."/>
            <person name="Abouelleil A."/>
            <person name="Chapman S.B."/>
            <person name="Priest M."/>
            <person name="Young S.K."/>
            <person name="Wortman J."/>
            <person name="Nusbaum C."/>
            <person name="Birren B."/>
        </authorList>
    </citation>
    <scope>NUCLEOTIDE SEQUENCE [LARGE SCALE GENOMIC DNA]</scope>
    <source>
        <strain evidence="3 4">CBS 89968</strain>
    </source>
</reference>
<accession>A0A0D2BZ19</accession>
<organism evidence="3 4">
    <name type="scientific">Exophiala spinifera</name>
    <dbReference type="NCBI Taxonomy" id="91928"/>
    <lineage>
        <taxon>Eukaryota</taxon>
        <taxon>Fungi</taxon>
        <taxon>Dikarya</taxon>
        <taxon>Ascomycota</taxon>
        <taxon>Pezizomycotina</taxon>
        <taxon>Eurotiomycetes</taxon>
        <taxon>Chaetothyriomycetidae</taxon>
        <taxon>Chaetothyriales</taxon>
        <taxon>Herpotrichiellaceae</taxon>
        <taxon>Exophiala</taxon>
    </lineage>
</organism>
<dbReference type="SUPFAM" id="SSF51735">
    <property type="entry name" value="NAD(P)-binding Rossmann-fold domains"/>
    <property type="match status" value="1"/>
</dbReference>
<dbReference type="PANTHER" id="PTHR31668:SF24">
    <property type="entry name" value="TRANSCRIPTION FACTOR, PUTATIVE-RELATED"/>
    <property type="match status" value="1"/>
</dbReference>
<dbReference type="EMBL" id="KN847495">
    <property type="protein sequence ID" value="KIW16534.1"/>
    <property type="molecule type" value="Genomic_DNA"/>
</dbReference>
<dbReference type="HOGENOM" id="CLU_460810_0_0_1"/>
<dbReference type="InterPro" id="IPR036291">
    <property type="entry name" value="NAD(P)-bd_dom_sf"/>
</dbReference>
<dbReference type="OrthoDB" id="2740448at2759"/>
<protein>
    <recommendedName>
        <fullName evidence="5">Transcription factor domain-containing protein</fullName>
    </recommendedName>
</protein>
<keyword evidence="1" id="KW-0539">Nucleus</keyword>
<sequence length="592" mass="66711">MRGAVIAESREGAGDSSPSNLLSNNSSATLGSSRYDTDFFTRLVSKHITRLYPFCPIVDKDELYAIIEVADVNQDAAFLIHAYAGVALLLERLSREWEPNCYQEVLEVVALAIDFLPPMGLDSKPPFIRVLGYIFVEMSLLGMKRLDMAFFYLRGAISLMLMDGLDNFLGKSEVNSRERARRERVYWCCFIHERHLALEGGTPVCLDPLPSLPDVTFLAANSAERGWNYITQTFLLIDRDFVKFWTGDRSLVTAEWVQEKYCQLTDPSWEHEVTMLATVQQADVVITRQWLRTLTWQMAMSNVLLSSEASSSEALSLFMPLRLSTQLKEYFIRLSRQGVAVDDLSIRDKLFEIITTIADVVTALPPSNPATEVLSSIQDLLLVKRVLLGFSHVKPVHRQLLLEKMSYIKSLYRDTTSTFIEFNHYPSHLAHFLFTINLLPILKRTVAQKGSDVRVVNVSASDHSMLIPNTMRFDKVSDLKYCGTSSTSPYNSRRDLFSRYALSKLANILCTAALQQRYRNILCASCNPGGTNTVRGMSVWPGFLRPVMSRLFVSPAVGARPVLLLAAGKDVGAERERYRGAYVGNKCKEDTI</sequence>